<dbReference type="EMBL" id="FQUT01000012">
    <property type="protein sequence ID" value="SHG24240.1"/>
    <property type="molecule type" value="Genomic_DNA"/>
</dbReference>
<dbReference type="RefSeq" id="WP_072961386.1">
    <property type="nucleotide sequence ID" value="NZ_FQUT01000012.1"/>
</dbReference>
<dbReference type="GO" id="GO:0006508">
    <property type="term" value="P:proteolysis"/>
    <property type="evidence" value="ECO:0007669"/>
    <property type="project" value="InterPro"/>
</dbReference>
<dbReference type="GO" id="GO:0004222">
    <property type="term" value="F:metalloendopeptidase activity"/>
    <property type="evidence" value="ECO:0007669"/>
    <property type="project" value="InterPro"/>
</dbReference>
<evidence type="ECO:0000313" key="2">
    <source>
        <dbReference type="Proteomes" id="UP000184518"/>
    </source>
</evidence>
<name>A0A1M5I8M6_9FLAO</name>
<dbReference type="Proteomes" id="UP000184518">
    <property type="component" value="Unassembled WGS sequence"/>
</dbReference>
<dbReference type="AlphaFoldDB" id="A0A1M5I8M6"/>
<dbReference type="OrthoDB" id="9957940at2"/>
<evidence type="ECO:0008006" key="3">
    <source>
        <dbReference type="Google" id="ProtNLM"/>
    </source>
</evidence>
<dbReference type="InterPro" id="IPR037219">
    <property type="entry name" value="Peptidase_M41-like"/>
</dbReference>
<evidence type="ECO:0000313" key="1">
    <source>
        <dbReference type="EMBL" id="SHG24240.1"/>
    </source>
</evidence>
<dbReference type="STRING" id="1416778.SAMN05443633_11228"/>
<gene>
    <name evidence="1" type="ORF">SAMN05443633_11228</name>
</gene>
<protein>
    <recommendedName>
        <fullName evidence="3">Peptidase family M41</fullName>
    </recommendedName>
</protein>
<accession>A0A1M5I8M6</accession>
<keyword evidence="2" id="KW-1185">Reference proteome</keyword>
<sequence>MPFTELNDIAIHEAGHVIVCFLMSDLARLHLVTIDAEHGKTFDPNSDGGLVYKYLKQPKDLDFLELDQFCLLHLAGLAADLVNEQEGPPSWEYFLSEEFFLKINQFYYQGDMISFSSTFDRLIGVLQVAPQHYNLISIQLLVNIFSNRELLEVLLALREFIDRSKTIDGEALTKFLNDSYLSEYKRNVWPDVKEMRRKLFVLPNT</sequence>
<dbReference type="GO" id="GO:0004176">
    <property type="term" value="F:ATP-dependent peptidase activity"/>
    <property type="evidence" value="ECO:0007669"/>
    <property type="project" value="InterPro"/>
</dbReference>
<reference evidence="2" key="1">
    <citation type="submission" date="2016-11" db="EMBL/GenBank/DDBJ databases">
        <authorList>
            <person name="Varghese N."/>
            <person name="Submissions S."/>
        </authorList>
    </citation>
    <scope>NUCLEOTIDE SEQUENCE [LARGE SCALE GENOMIC DNA]</scope>
    <source>
        <strain evidence="2">DSM 27619</strain>
    </source>
</reference>
<dbReference type="GO" id="GO:0005524">
    <property type="term" value="F:ATP binding"/>
    <property type="evidence" value="ECO:0007669"/>
    <property type="project" value="InterPro"/>
</dbReference>
<proteinExistence type="predicted"/>
<dbReference type="SUPFAM" id="SSF140990">
    <property type="entry name" value="FtsH protease domain-like"/>
    <property type="match status" value="1"/>
</dbReference>
<organism evidence="1 2">
    <name type="scientific">Chryseobacterium arachidis</name>
    <dbReference type="NCBI Taxonomy" id="1416778"/>
    <lineage>
        <taxon>Bacteria</taxon>
        <taxon>Pseudomonadati</taxon>
        <taxon>Bacteroidota</taxon>
        <taxon>Flavobacteriia</taxon>
        <taxon>Flavobacteriales</taxon>
        <taxon>Weeksellaceae</taxon>
        <taxon>Chryseobacterium group</taxon>
        <taxon>Chryseobacterium</taxon>
    </lineage>
</organism>
<dbReference type="Gene3D" id="1.20.58.760">
    <property type="entry name" value="Peptidase M41"/>
    <property type="match status" value="1"/>
</dbReference>